<dbReference type="OrthoDB" id="4358740at2759"/>
<evidence type="ECO:0000313" key="2">
    <source>
        <dbReference type="EMBL" id="KAF1991388.1"/>
    </source>
</evidence>
<name>A0A6G1HEM4_9PEZI</name>
<keyword evidence="3" id="KW-1185">Reference proteome</keyword>
<dbReference type="EMBL" id="ML977139">
    <property type="protein sequence ID" value="KAF1991388.1"/>
    <property type="molecule type" value="Genomic_DNA"/>
</dbReference>
<protein>
    <submittedName>
        <fullName evidence="2">Uncharacterized protein</fullName>
    </submittedName>
</protein>
<organism evidence="2 3">
    <name type="scientific">Aulographum hederae CBS 113979</name>
    <dbReference type="NCBI Taxonomy" id="1176131"/>
    <lineage>
        <taxon>Eukaryota</taxon>
        <taxon>Fungi</taxon>
        <taxon>Dikarya</taxon>
        <taxon>Ascomycota</taxon>
        <taxon>Pezizomycotina</taxon>
        <taxon>Dothideomycetes</taxon>
        <taxon>Pleosporomycetidae</taxon>
        <taxon>Aulographales</taxon>
        <taxon>Aulographaceae</taxon>
    </lineage>
</organism>
<evidence type="ECO:0000256" key="1">
    <source>
        <dbReference type="SAM" id="MobiDB-lite"/>
    </source>
</evidence>
<reference evidence="2" key="1">
    <citation type="journal article" date="2020" name="Stud. Mycol.">
        <title>101 Dothideomycetes genomes: a test case for predicting lifestyles and emergence of pathogens.</title>
        <authorList>
            <person name="Haridas S."/>
            <person name="Albert R."/>
            <person name="Binder M."/>
            <person name="Bloem J."/>
            <person name="Labutti K."/>
            <person name="Salamov A."/>
            <person name="Andreopoulos B."/>
            <person name="Baker S."/>
            <person name="Barry K."/>
            <person name="Bills G."/>
            <person name="Bluhm B."/>
            <person name="Cannon C."/>
            <person name="Castanera R."/>
            <person name="Culley D."/>
            <person name="Daum C."/>
            <person name="Ezra D."/>
            <person name="Gonzalez J."/>
            <person name="Henrissat B."/>
            <person name="Kuo A."/>
            <person name="Liang C."/>
            <person name="Lipzen A."/>
            <person name="Lutzoni F."/>
            <person name="Magnuson J."/>
            <person name="Mondo S."/>
            <person name="Nolan M."/>
            <person name="Ohm R."/>
            <person name="Pangilinan J."/>
            <person name="Park H.-J."/>
            <person name="Ramirez L."/>
            <person name="Alfaro M."/>
            <person name="Sun H."/>
            <person name="Tritt A."/>
            <person name="Yoshinaga Y."/>
            <person name="Zwiers L.-H."/>
            <person name="Turgeon B."/>
            <person name="Goodwin S."/>
            <person name="Spatafora J."/>
            <person name="Crous P."/>
            <person name="Grigoriev I."/>
        </authorList>
    </citation>
    <scope>NUCLEOTIDE SEQUENCE</scope>
    <source>
        <strain evidence="2">CBS 113979</strain>
    </source>
</reference>
<dbReference type="Proteomes" id="UP000800041">
    <property type="component" value="Unassembled WGS sequence"/>
</dbReference>
<gene>
    <name evidence="2" type="ORF">K402DRAFT_459405</name>
</gene>
<proteinExistence type="predicted"/>
<accession>A0A6G1HEM4</accession>
<feature type="region of interest" description="Disordered" evidence="1">
    <location>
        <begin position="81"/>
        <end position="127"/>
    </location>
</feature>
<sequence>MNAGQMSLQLISPEPLDPKDTKLVAKELWGIVNFLIIDLFHSTYEPTTAHLQSANDLPVLTVRLSKKKETAKFEGLPIESRVNQQLRELHDHEGPGSEPPFLVDHTHGNVPTYPNPRSAIRSSSSSS</sequence>
<evidence type="ECO:0000313" key="3">
    <source>
        <dbReference type="Proteomes" id="UP000800041"/>
    </source>
</evidence>
<dbReference type="AlphaFoldDB" id="A0A6G1HEM4"/>